<name>A0AA88P2T2_TACVA</name>
<accession>A0AA88P2T2</accession>
<keyword evidence="3" id="KW-1185">Reference proteome</keyword>
<sequence length="203" mass="22473">MPNCPEKEVGGGQETEIQKGKDKHDSEEKSVQTKRQEEIKQQKSNMEGQEEEEKTTEPEAEQMETGKENPKVNANPEQNTEAVISQSSEESVATDNTDLITADGGFTVVRSKRKSKAGSSGPQTRKKGLVETGQEKQIINSQEAVMESSSEQDTNTDTDSDEDKHNKEQAGTYMAKEIKSQASSSQQGDHWAKRLQLGVERQD</sequence>
<dbReference type="Proteomes" id="UP001187315">
    <property type="component" value="Unassembled WGS sequence"/>
</dbReference>
<evidence type="ECO:0000313" key="3">
    <source>
        <dbReference type="Proteomes" id="UP001187315"/>
    </source>
</evidence>
<gene>
    <name evidence="2" type="ORF">Q7C36_001540</name>
</gene>
<comment type="caution">
    <text evidence="2">The sequence shown here is derived from an EMBL/GenBank/DDBJ whole genome shotgun (WGS) entry which is preliminary data.</text>
</comment>
<dbReference type="EMBL" id="JAVHJS010000001">
    <property type="protein sequence ID" value="KAK2869669.1"/>
    <property type="molecule type" value="Genomic_DNA"/>
</dbReference>
<feature type="compositionally biased region" description="Polar residues" evidence="1">
    <location>
        <begin position="75"/>
        <end position="99"/>
    </location>
</feature>
<organism evidence="2 3">
    <name type="scientific">Tachysurus vachellii</name>
    <name type="common">Darkbarbel catfish</name>
    <name type="synonym">Pelteobagrus vachellii</name>
    <dbReference type="NCBI Taxonomy" id="175792"/>
    <lineage>
        <taxon>Eukaryota</taxon>
        <taxon>Metazoa</taxon>
        <taxon>Chordata</taxon>
        <taxon>Craniata</taxon>
        <taxon>Vertebrata</taxon>
        <taxon>Euteleostomi</taxon>
        <taxon>Actinopterygii</taxon>
        <taxon>Neopterygii</taxon>
        <taxon>Teleostei</taxon>
        <taxon>Ostariophysi</taxon>
        <taxon>Siluriformes</taxon>
        <taxon>Bagridae</taxon>
        <taxon>Tachysurus</taxon>
    </lineage>
</organism>
<protein>
    <submittedName>
        <fullName evidence="2">Uncharacterized protein</fullName>
    </submittedName>
</protein>
<proteinExistence type="predicted"/>
<feature type="region of interest" description="Disordered" evidence="1">
    <location>
        <begin position="1"/>
        <end position="203"/>
    </location>
</feature>
<dbReference type="AlphaFoldDB" id="A0AA88P2T2"/>
<feature type="compositionally biased region" description="Polar residues" evidence="1">
    <location>
        <begin position="135"/>
        <end position="153"/>
    </location>
</feature>
<evidence type="ECO:0000313" key="2">
    <source>
        <dbReference type="EMBL" id="KAK2869669.1"/>
    </source>
</evidence>
<feature type="compositionally biased region" description="Basic and acidic residues" evidence="1">
    <location>
        <begin position="16"/>
        <end position="41"/>
    </location>
</feature>
<evidence type="ECO:0000256" key="1">
    <source>
        <dbReference type="SAM" id="MobiDB-lite"/>
    </source>
</evidence>
<reference evidence="2" key="1">
    <citation type="submission" date="2023-08" db="EMBL/GenBank/DDBJ databases">
        <title>Pelteobagrus vachellii genome.</title>
        <authorList>
            <person name="Liu H."/>
        </authorList>
    </citation>
    <scope>NUCLEOTIDE SEQUENCE</scope>
    <source>
        <strain evidence="2">PRFRI_2022a</strain>
        <tissue evidence="2">Muscle</tissue>
    </source>
</reference>
<feature type="compositionally biased region" description="Acidic residues" evidence="1">
    <location>
        <begin position="48"/>
        <end position="62"/>
    </location>
</feature>